<evidence type="ECO:0000259" key="1">
    <source>
        <dbReference type="SMART" id="SM00760"/>
    </source>
</evidence>
<dbReference type="GO" id="GO:0005524">
    <property type="term" value="F:ATP binding"/>
    <property type="evidence" value="ECO:0007669"/>
    <property type="project" value="InterPro"/>
</dbReference>
<dbReference type="SMART" id="SM00760">
    <property type="entry name" value="Bac_DnaA_C"/>
    <property type="match status" value="1"/>
</dbReference>
<dbReference type="KEGG" id="hni:W911_03635"/>
<reference evidence="2 3" key="1">
    <citation type="journal article" date="2014" name="Genome Announc.">
        <title>Complete Genome Sequence of Hyphomicrobium nitrativorans Strain NL23, a Denitrifying Bacterium Isolated from Biofilm of a Methanol-Fed Denitrification System Treating Seawater at the Montreal Biodome.</title>
        <authorList>
            <person name="Martineau C."/>
            <person name="Villeneuve C."/>
            <person name="Mauffrey F."/>
            <person name="Villemur R."/>
        </authorList>
    </citation>
    <scope>NUCLEOTIDE SEQUENCE [LARGE SCALE GENOMIC DNA]</scope>
    <source>
        <strain evidence="2">NL23</strain>
    </source>
</reference>
<dbReference type="AlphaFoldDB" id="V5SIY5"/>
<dbReference type="GO" id="GO:0006270">
    <property type="term" value="P:DNA replication initiation"/>
    <property type="evidence" value="ECO:0007669"/>
    <property type="project" value="InterPro"/>
</dbReference>
<dbReference type="InterPro" id="IPR013159">
    <property type="entry name" value="DnaA_C"/>
</dbReference>
<dbReference type="GO" id="GO:0006275">
    <property type="term" value="P:regulation of DNA replication"/>
    <property type="evidence" value="ECO:0007669"/>
    <property type="project" value="InterPro"/>
</dbReference>
<gene>
    <name evidence="2" type="ORF">W911_03635</name>
</gene>
<protein>
    <recommendedName>
        <fullName evidence="1">Chromosomal replication initiator DnaA C-terminal domain-containing protein</fullName>
    </recommendedName>
</protein>
<dbReference type="Gene3D" id="1.10.1750.10">
    <property type="match status" value="1"/>
</dbReference>
<dbReference type="InterPro" id="IPR010921">
    <property type="entry name" value="Trp_repressor/repl_initiator"/>
</dbReference>
<dbReference type="EMBL" id="CP006912">
    <property type="protein sequence ID" value="AHB49899.1"/>
    <property type="molecule type" value="Genomic_DNA"/>
</dbReference>
<name>V5SIY5_9HYPH</name>
<dbReference type="GO" id="GO:0043565">
    <property type="term" value="F:sequence-specific DNA binding"/>
    <property type="evidence" value="ECO:0007669"/>
    <property type="project" value="InterPro"/>
</dbReference>
<organism evidence="2 3">
    <name type="scientific">Hyphomicrobium nitrativorans NL23</name>
    <dbReference type="NCBI Taxonomy" id="1029756"/>
    <lineage>
        <taxon>Bacteria</taxon>
        <taxon>Pseudomonadati</taxon>
        <taxon>Pseudomonadota</taxon>
        <taxon>Alphaproteobacteria</taxon>
        <taxon>Hyphomicrobiales</taxon>
        <taxon>Hyphomicrobiaceae</taxon>
        <taxon>Hyphomicrobium</taxon>
    </lineage>
</organism>
<dbReference type="SUPFAM" id="SSF48295">
    <property type="entry name" value="TrpR-like"/>
    <property type="match status" value="1"/>
</dbReference>
<keyword evidence="3" id="KW-1185">Reference proteome</keyword>
<dbReference type="CDD" id="cd06571">
    <property type="entry name" value="Bac_DnaA_C"/>
    <property type="match status" value="1"/>
</dbReference>
<dbReference type="STRING" id="1029756.W911_03635"/>
<evidence type="ECO:0000313" key="2">
    <source>
        <dbReference type="EMBL" id="AHB49899.1"/>
    </source>
</evidence>
<dbReference type="HOGENOM" id="CLU_2232864_0_0_5"/>
<accession>V5SIY5</accession>
<dbReference type="PATRIC" id="fig|1029756.8.peg.760"/>
<dbReference type="Pfam" id="PF08299">
    <property type="entry name" value="Bac_DnaA_C"/>
    <property type="match status" value="1"/>
</dbReference>
<feature type="domain" description="Chromosomal replication initiator DnaA C-terminal" evidence="1">
    <location>
        <begin position="8"/>
        <end position="77"/>
    </location>
</feature>
<sequence length="105" mass="12447">MMMTGQDRIEDVLFMVCTFYGIERADLLSRARTRTLHRPRLIAMYLSYRTSGASPEEIGMVFDGRDRTIVQMHCRAIARECEEDFDLMRLVQDLERAIKIRWRLT</sequence>
<evidence type="ECO:0000313" key="3">
    <source>
        <dbReference type="Proteomes" id="UP000018542"/>
    </source>
</evidence>
<dbReference type="Proteomes" id="UP000018542">
    <property type="component" value="Chromosome"/>
</dbReference>
<proteinExistence type="predicted"/>